<dbReference type="EMBL" id="FO203512">
    <property type="protein sequence ID" value="CCK74300.1"/>
    <property type="molecule type" value="Genomic_DNA"/>
</dbReference>
<name>R4YJM7_OLEAN</name>
<dbReference type="InterPro" id="IPR015943">
    <property type="entry name" value="WD40/YVTN_repeat-like_dom_sf"/>
</dbReference>
<dbReference type="OrthoDB" id="1524003at2"/>
<evidence type="ECO:0000313" key="1">
    <source>
        <dbReference type="EMBL" id="CCK74300.1"/>
    </source>
</evidence>
<dbReference type="STRING" id="698738.OLEAN_C01240"/>
<keyword evidence="2" id="KW-1185">Reference proteome</keyword>
<sequence>MKLSKYLILGTLSSYALTGCIGSDSSSSTVVGADTYIPFSETGGLLWGTHESLLKTDGTQAGTQLVYDPAAANDQSVHITELTSLGDFVYFKESIQDEDYSLLPPAPSRAYNQLDTNSNTIAIQSTFSNNDWFDHFSTLHINSKIYTYRIKTMTVLNVNHFETDIVEYNNLGVVTDHTSIMSGHKLSIVTAPIVVGTKIYFGADGSSSAFIEFDTVNLTATALSIPNNEFALSFSAVSNTLYVSSDQSNLYSYDTTSGTLNTTAVQTGIVMSQNELGNIPENNGFLFSSDQSNILAFDTSNNTTTTLDACINSNFLYNNSTEIYLVCHTPPVPAAPPIAAIPSQKKILKVDTSTSALTSTLYTNAQIVDIHNYAIANGGLFFAGQDANYSANKLWFMGFGASAPVEIAFGNIADDIGTPTHLTELNGDIIFSARNQTTLDYHLYNYDTTTTNLSELY</sequence>
<evidence type="ECO:0008006" key="3">
    <source>
        <dbReference type="Google" id="ProtNLM"/>
    </source>
</evidence>
<dbReference type="KEGG" id="oai:OLEAN_C01240"/>
<gene>
    <name evidence="1" type="ORF">OLEAN_C01240</name>
</gene>
<dbReference type="HOGENOM" id="CLU_598301_0_0_6"/>
<accession>R4YJM7</accession>
<dbReference type="SUPFAM" id="SSF69304">
    <property type="entry name" value="Tricorn protease N-terminal domain"/>
    <property type="match status" value="1"/>
</dbReference>
<dbReference type="Proteomes" id="UP000032749">
    <property type="component" value="Chromosome"/>
</dbReference>
<organism evidence="1 2">
    <name type="scientific">Oleispira antarctica RB-8</name>
    <dbReference type="NCBI Taxonomy" id="698738"/>
    <lineage>
        <taxon>Bacteria</taxon>
        <taxon>Pseudomonadati</taxon>
        <taxon>Pseudomonadota</taxon>
        <taxon>Gammaproteobacteria</taxon>
        <taxon>Oceanospirillales</taxon>
        <taxon>Oceanospirillaceae</taxon>
        <taxon>Oleispira</taxon>
    </lineage>
</organism>
<proteinExistence type="predicted"/>
<dbReference type="PROSITE" id="PS51257">
    <property type="entry name" value="PROKAR_LIPOPROTEIN"/>
    <property type="match status" value="1"/>
</dbReference>
<dbReference type="Gene3D" id="2.130.10.10">
    <property type="entry name" value="YVTN repeat-like/Quinoprotein amine dehydrogenase"/>
    <property type="match status" value="1"/>
</dbReference>
<dbReference type="AlphaFoldDB" id="R4YJM7"/>
<evidence type="ECO:0000313" key="2">
    <source>
        <dbReference type="Proteomes" id="UP000032749"/>
    </source>
</evidence>
<protein>
    <recommendedName>
        <fullName evidence="3">Lipoprotein</fullName>
    </recommendedName>
</protein>
<reference evidence="1" key="1">
    <citation type="journal article" date="2013" name="Nat. Commun.">
        <title>Genome sequence and functional genomic analysis of the oil-degrading bacterium Oleispira antarctica.</title>
        <authorList>
            <person name="Kube M."/>
            <person name="Chernikova T.N."/>
            <person name="Al-Ramahi Y."/>
            <person name="Beloqui A."/>
            <person name="Lopez-Cortez N."/>
            <person name="Guazzaroni M.E."/>
            <person name="Heipieper H.J."/>
            <person name="Klages S."/>
            <person name="Kotsyurbenko O.R."/>
            <person name="Langer I."/>
            <person name="Nechitaylo T.Y."/>
            <person name="Lunsdorf H."/>
            <person name="Fernandez M."/>
            <person name="Juarez S."/>
            <person name="Ciordia S."/>
            <person name="Singer A."/>
            <person name="Kagan O."/>
            <person name="Egorova O."/>
            <person name="Petit P.A."/>
            <person name="Stogios P."/>
            <person name="Kim Y."/>
            <person name="Tchigvintsev A."/>
            <person name="Flick R."/>
            <person name="Denaro R."/>
            <person name="Genovese M."/>
            <person name="Albar J.P."/>
            <person name="Reva O.N."/>
            <person name="Martinez-Gomariz M."/>
            <person name="Tran H."/>
            <person name="Ferrer M."/>
            <person name="Savchenko A."/>
            <person name="Yakunin A.F."/>
            <person name="Yakimov M.M."/>
            <person name="Golyshina O.V."/>
            <person name="Reinhardt R."/>
            <person name="Golyshin P.N."/>
        </authorList>
    </citation>
    <scope>NUCLEOTIDE SEQUENCE [LARGE SCALE GENOMIC DNA]</scope>
</reference>